<dbReference type="Proteomes" id="UP000812440">
    <property type="component" value="Chromosome 8_10"/>
</dbReference>
<sequence length="151" mass="17962">MHININCRTFHDLSSEINFKGKGGFSVEKGREWSVRERCDVCACIQNIYIHIPHLISCSVTKTNQEFYTASYYPLCLILFTELQEVQPLQLPVAPQSVSYFRVNWLKKRLFQWLFYKKQSFILLYFILTVMKQWTYKSLCKAWEANLEQSN</sequence>
<evidence type="ECO:0000313" key="1">
    <source>
        <dbReference type="EMBL" id="KAG8446760.1"/>
    </source>
</evidence>
<dbReference type="EMBL" id="JAACNH010000003">
    <property type="protein sequence ID" value="KAG8446760.1"/>
    <property type="molecule type" value="Genomic_DNA"/>
</dbReference>
<comment type="caution">
    <text evidence="1">The sequence shown here is derived from an EMBL/GenBank/DDBJ whole genome shotgun (WGS) entry which is preliminary data.</text>
</comment>
<organism evidence="1 2">
    <name type="scientific">Hymenochirus boettgeri</name>
    <name type="common">Congo dwarf clawed frog</name>
    <dbReference type="NCBI Taxonomy" id="247094"/>
    <lineage>
        <taxon>Eukaryota</taxon>
        <taxon>Metazoa</taxon>
        <taxon>Chordata</taxon>
        <taxon>Craniata</taxon>
        <taxon>Vertebrata</taxon>
        <taxon>Euteleostomi</taxon>
        <taxon>Amphibia</taxon>
        <taxon>Batrachia</taxon>
        <taxon>Anura</taxon>
        <taxon>Pipoidea</taxon>
        <taxon>Pipidae</taxon>
        <taxon>Pipinae</taxon>
        <taxon>Hymenochirus</taxon>
    </lineage>
</organism>
<name>A0A8T2JTM0_9PIPI</name>
<accession>A0A8T2JTM0</accession>
<reference evidence="1" key="1">
    <citation type="thesis" date="2020" institute="ProQuest LLC" country="789 East Eisenhower Parkway, Ann Arbor, MI, USA">
        <title>Comparative Genomics and Chromosome Evolution.</title>
        <authorList>
            <person name="Mudd A.B."/>
        </authorList>
    </citation>
    <scope>NUCLEOTIDE SEQUENCE</scope>
    <source>
        <strain evidence="1">Female2</strain>
        <tissue evidence="1">Blood</tissue>
    </source>
</reference>
<dbReference type="AlphaFoldDB" id="A0A8T2JTM0"/>
<keyword evidence="2" id="KW-1185">Reference proteome</keyword>
<gene>
    <name evidence="1" type="ORF">GDO86_014285</name>
</gene>
<protein>
    <submittedName>
        <fullName evidence="1">Uncharacterized protein</fullName>
    </submittedName>
</protein>
<proteinExistence type="predicted"/>
<evidence type="ECO:0000313" key="2">
    <source>
        <dbReference type="Proteomes" id="UP000812440"/>
    </source>
</evidence>